<dbReference type="Proteomes" id="UP001221142">
    <property type="component" value="Unassembled WGS sequence"/>
</dbReference>
<feature type="region of interest" description="Disordered" evidence="1">
    <location>
        <begin position="82"/>
        <end position="126"/>
    </location>
</feature>
<feature type="compositionally biased region" description="Low complexity" evidence="1">
    <location>
        <begin position="91"/>
        <end position="100"/>
    </location>
</feature>
<protein>
    <submittedName>
        <fullName evidence="3">Uncharacterized protein</fullName>
    </submittedName>
</protein>
<dbReference type="AlphaFoldDB" id="A0AAD7B0T8"/>
<reference evidence="3" key="1">
    <citation type="submission" date="2023-03" db="EMBL/GenBank/DDBJ databases">
        <title>Massive genome expansion in bonnet fungi (Mycena s.s.) driven by repeated elements and novel gene families across ecological guilds.</title>
        <authorList>
            <consortium name="Lawrence Berkeley National Laboratory"/>
            <person name="Harder C.B."/>
            <person name="Miyauchi S."/>
            <person name="Viragh M."/>
            <person name="Kuo A."/>
            <person name="Thoen E."/>
            <person name="Andreopoulos B."/>
            <person name="Lu D."/>
            <person name="Skrede I."/>
            <person name="Drula E."/>
            <person name="Henrissat B."/>
            <person name="Morin E."/>
            <person name="Kohler A."/>
            <person name="Barry K."/>
            <person name="LaButti K."/>
            <person name="Morin E."/>
            <person name="Salamov A."/>
            <person name="Lipzen A."/>
            <person name="Mereny Z."/>
            <person name="Hegedus B."/>
            <person name="Baldrian P."/>
            <person name="Stursova M."/>
            <person name="Weitz H."/>
            <person name="Taylor A."/>
            <person name="Grigoriev I.V."/>
            <person name="Nagy L.G."/>
            <person name="Martin F."/>
            <person name="Kauserud H."/>
        </authorList>
    </citation>
    <scope>NUCLEOTIDE SEQUENCE</scope>
    <source>
        <strain evidence="3">9284</strain>
    </source>
</reference>
<comment type="caution">
    <text evidence="3">The sequence shown here is derived from an EMBL/GenBank/DDBJ whole genome shotgun (WGS) entry which is preliminary data.</text>
</comment>
<sequence length="126" mass="14699">MAEVDLFSKELRTVYDRDARHKRRQTLCNLQFWALVIFSILFLIWTMWTSGHIPRGWTAAILFPSLLLFFFELFLCKSFFKSSSEHKSDPDSPSILPSSDMHSQPDRGRRRGHQGQQALGTARRPE</sequence>
<keyword evidence="2" id="KW-1133">Transmembrane helix</keyword>
<evidence type="ECO:0000313" key="4">
    <source>
        <dbReference type="Proteomes" id="UP001221142"/>
    </source>
</evidence>
<evidence type="ECO:0000256" key="2">
    <source>
        <dbReference type="SAM" id="Phobius"/>
    </source>
</evidence>
<proteinExistence type="predicted"/>
<organism evidence="3 4">
    <name type="scientific">Roridomyces roridus</name>
    <dbReference type="NCBI Taxonomy" id="1738132"/>
    <lineage>
        <taxon>Eukaryota</taxon>
        <taxon>Fungi</taxon>
        <taxon>Dikarya</taxon>
        <taxon>Basidiomycota</taxon>
        <taxon>Agaricomycotina</taxon>
        <taxon>Agaricomycetes</taxon>
        <taxon>Agaricomycetidae</taxon>
        <taxon>Agaricales</taxon>
        <taxon>Marasmiineae</taxon>
        <taxon>Mycenaceae</taxon>
        <taxon>Roridomyces</taxon>
    </lineage>
</organism>
<evidence type="ECO:0000256" key="1">
    <source>
        <dbReference type="SAM" id="MobiDB-lite"/>
    </source>
</evidence>
<name>A0AAD7B0T8_9AGAR</name>
<feature type="transmembrane region" description="Helical" evidence="2">
    <location>
        <begin position="30"/>
        <end position="48"/>
    </location>
</feature>
<gene>
    <name evidence="3" type="ORF">FB45DRAFT_435878</name>
</gene>
<keyword evidence="4" id="KW-1185">Reference proteome</keyword>
<feature type="transmembrane region" description="Helical" evidence="2">
    <location>
        <begin position="60"/>
        <end position="80"/>
    </location>
</feature>
<accession>A0AAD7B0T8</accession>
<keyword evidence="2" id="KW-0812">Transmembrane</keyword>
<keyword evidence="2" id="KW-0472">Membrane</keyword>
<dbReference type="EMBL" id="JARKIF010000054">
    <property type="protein sequence ID" value="KAJ7606821.1"/>
    <property type="molecule type" value="Genomic_DNA"/>
</dbReference>
<evidence type="ECO:0000313" key="3">
    <source>
        <dbReference type="EMBL" id="KAJ7606821.1"/>
    </source>
</evidence>